<reference evidence="3" key="1">
    <citation type="journal article" date="2014" name="Nucleic Acids Res.">
        <title>The evolutionary dynamics of variant antigen genes in Babesia reveal a history of genomic innovation underlying host-parasite interaction.</title>
        <authorList>
            <person name="Jackson A.P."/>
            <person name="Otto T.D."/>
            <person name="Darby A."/>
            <person name="Ramaprasad A."/>
            <person name="Xia D."/>
            <person name="Echaide I.E."/>
            <person name="Farber M."/>
            <person name="Gahlot S."/>
            <person name="Gamble J."/>
            <person name="Gupta D."/>
            <person name="Gupta Y."/>
            <person name="Jackson L."/>
            <person name="Malandrin L."/>
            <person name="Malas T.B."/>
            <person name="Moussa E."/>
            <person name="Nair M."/>
            <person name="Reid A.J."/>
            <person name="Sanders M."/>
            <person name="Sharma J."/>
            <person name="Tracey A."/>
            <person name="Quail M.A."/>
            <person name="Weir W."/>
            <person name="Wastling J.M."/>
            <person name="Hall N."/>
            <person name="Willadsen P."/>
            <person name="Lingelbach K."/>
            <person name="Shiels B."/>
            <person name="Tait A."/>
            <person name="Berriman M."/>
            <person name="Allred D.R."/>
            <person name="Pain A."/>
        </authorList>
    </citation>
    <scope>NUCLEOTIDE SEQUENCE [LARGE SCALE GENOMIC DNA]</scope>
    <source>
        <strain evidence="3">Bond</strain>
    </source>
</reference>
<evidence type="ECO:0000313" key="2">
    <source>
        <dbReference type="EMBL" id="CDR97936.1"/>
    </source>
</evidence>
<feature type="region of interest" description="Disordered" evidence="1">
    <location>
        <begin position="66"/>
        <end position="101"/>
    </location>
</feature>
<feature type="compositionally biased region" description="Basic and acidic residues" evidence="1">
    <location>
        <begin position="66"/>
        <end position="77"/>
    </location>
</feature>
<dbReference type="AlphaFoldDB" id="A0A061DB74"/>
<proteinExistence type="predicted"/>
<name>A0A061DB74_BABBI</name>
<sequence>MHDRYIHIAQLGCAFQWFARERDVQRDASAETSYGIPKNIATVIREIVWEEDALGIDVRSHLYKEADDPVESAEPRPDPVVPKPISDSGSSSPSDTADSPIENEPEQYVEFDADDSIGSHFAPFTYWKVESGPHVSYTLNPLYSKRRANAITLLEDAEAFVATSIWGNKNTHKMHQAPRHLLVQAAQVASRAFFDPDYRDYLQSSHAS</sequence>
<dbReference type="OMA" id="GICLRIA"/>
<dbReference type="Proteomes" id="UP000033188">
    <property type="component" value="Chromosome 5"/>
</dbReference>
<keyword evidence="3" id="KW-1185">Reference proteome</keyword>
<dbReference type="KEGG" id="bbig:BBBOND_0404240"/>
<gene>
    <name evidence="2" type="ORF">BBBOND_0404240</name>
</gene>
<dbReference type="VEuPathDB" id="PiroplasmaDB:BBBOND_0404240"/>
<feature type="compositionally biased region" description="Low complexity" evidence="1">
    <location>
        <begin position="84"/>
        <end position="100"/>
    </location>
</feature>
<organism evidence="2 3">
    <name type="scientific">Babesia bigemina</name>
    <dbReference type="NCBI Taxonomy" id="5866"/>
    <lineage>
        <taxon>Eukaryota</taxon>
        <taxon>Sar</taxon>
        <taxon>Alveolata</taxon>
        <taxon>Apicomplexa</taxon>
        <taxon>Aconoidasida</taxon>
        <taxon>Piroplasmida</taxon>
        <taxon>Babesiidae</taxon>
        <taxon>Babesia</taxon>
    </lineage>
</organism>
<dbReference type="GeneID" id="24566477"/>
<dbReference type="OrthoDB" id="372835at2759"/>
<accession>A0A061DB74</accession>
<dbReference type="RefSeq" id="XP_012770122.1">
    <property type="nucleotide sequence ID" value="XM_012914668.1"/>
</dbReference>
<dbReference type="EMBL" id="LK391711">
    <property type="protein sequence ID" value="CDR97936.1"/>
    <property type="molecule type" value="Genomic_DNA"/>
</dbReference>
<evidence type="ECO:0000256" key="1">
    <source>
        <dbReference type="SAM" id="MobiDB-lite"/>
    </source>
</evidence>
<evidence type="ECO:0000313" key="3">
    <source>
        <dbReference type="Proteomes" id="UP000033188"/>
    </source>
</evidence>
<protein>
    <submittedName>
        <fullName evidence="2">Uncharacterized protein</fullName>
    </submittedName>
</protein>